<gene>
    <name evidence="1" type="ORF">E2C01_047260</name>
</gene>
<organism evidence="1 2">
    <name type="scientific">Portunus trituberculatus</name>
    <name type="common">Swimming crab</name>
    <name type="synonym">Neptunus trituberculatus</name>
    <dbReference type="NCBI Taxonomy" id="210409"/>
    <lineage>
        <taxon>Eukaryota</taxon>
        <taxon>Metazoa</taxon>
        <taxon>Ecdysozoa</taxon>
        <taxon>Arthropoda</taxon>
        <taxon>Crustacea</taxon>
        <taxon>Multicrustacea</taxon>
        <taxon>Malacostraca</taxon>
        <taxon>Eumalacostraca</taxon>
        <taxon>Eucarida</taxon>
        <taxon>Decapoda</taxon>
        <taxon>Pleocyemata</taxon>
        <taxon>Brachyura</taxon>
        <taxon>Eubrachyura</taxon>
        <taxon>Portunoidea</taxon>
        <taxon>Portunidae</taxon>
        <taxon>Portuninae</taxon>
        <taxon>Portunus</taxon>
    </lineage>
</organism>
<evidence type="ECO:0000313" key="2">
    <source>
        <dbReference type="Proteomes" id="UP000324222"/>
    </source>
</evidence>
<dbReference type="Proteomes" id="UP000324222">
    <property type="component" value="Unassembled WGS sequence"/>
</dbReference>
<accession>A0A5B7G0N3</accession>
<dbReference type="AlphaFoldDB" id="A0A5B7G0N3"/>
<dbReference type="EMBL" id="VSRR010011571">
    <property type="protein sequence ID" value="MPC53371.1"/>
    <property type="molecule type" value="Genomic_DNA"/>
</dbReference>
<reference evidence="1 2" key="1">
    <citation type="submission" date="2019-05" db="EMBL/GenBank/DDBJ databases">
        <title>Another draft genome of Portunus trituberculatus and its Hox gene families provides insights of decapod evolution.</title>
        <authorList>
            <person name="Jeong J.-H."/>
            <person name="Song I."/>
            <person name="Kim S."/>
            <person name="Choi T."/>
            <person name="Kim D."/>
            <person name="Ryu S."/>
            <person name="Kim W."/>
        </authorList>
    </citation>
    <scope>NUCLEOTIDE SEQUENCE [LARGE SCALE GENOMIC DNA]</scope>
    <source>
        <tissue evidence="1">Muscle</tissue>
    </source>
</reference>
<name>A0A5B7G0N3_PORTR</name>
<comment type="caution">
    <text evidence="1">The sequence shown here is derived from an EMBL/GenBank/DDBJ whole genome shotgun (WGS) entry which is preliminary data.</text>
</comment>
<sequence length="65" mass="7377">MNVHRGPILSPAYLRLKLPTPPLITFLTTPTHNPMEFPPVLYSSVTETKKELTMGRDTLFPELNL</sequence>
<proteinExistence type="predicted"/>
<protein>
    <submittedName>
        <fullName evidence="1">Uncharacterized protein</fullName>
    </submittedName>
</protein>
<keyword evidence="2" id="KW-1185">Reference proteome</keyword>
<evidence type="ECO:0000313" key="1">
    <source>
        <dbReference type="EMBL" id="MPC53371.1"/>
    </source>
</evidence>